<dbReference type="GO" id="GO:0005737">
    <property type="term" value="C:cytoplasm"/>
    <property type="evidence" value="ECO:0007669"/>
    <property type="project" value="TreeGrafter"/>
</dbReference>
<comment type="similarity">
    <text evidence="1">Belongs to the BetVI family.</text>
</comment>
<dbReference type="SMART" id="SM01037">
    <property type="entry name" value="Bet_v_1"/>
    <property type="match status" value="1"/>
</dbReference>
<dbReference type="SUPFAM" id="SSF55961">
    <property type="entry name" value="Bet v1-like"/>
    <property type="match status" value="1"/>
</dbReference>
<evidence type="ECO:0000313" key="5">
    <source>
        <dbReference type="EMBL" id="KAK7329502.1"/>
    </source>
</evidence>
<comment type="caution">
    <text evidence="5">The sequence shown here is derived from an EMBL/GenBank/DDBJ whole genome shotgun (WGS) entry which is preliminary data.</text>
</comment>
<dbReference type="GO" id="GO:0006952">
    <property type="term" value="P:defense response"/>
    <property type="evidence" value="ECO:0007669"/>
    <property type="project" value="UniProtKB-KW"/>
</dbReference>
<dbReference type="CDD" id="cd07816">
    <property type="entry name" value="Bet_v1-like"/>
    <property type="match status" value="1"/>
</dbReference>
<sequence length="155" mass="17373">MGVVTTEIEHVSVVSPSKLFKAMVEDSDNVFPKAFTNYIKSVELIEGDGGPGSIKKVTLAEGYVKHKVDLVDEENYAYHYTVVEGSVLLEPLEKVSYEFKLVGNPDGGCIIKSMEKHYTKGDAQLSEEFLKTNKERSAWFIKVVEDYLLANPDYN</sequence>
<dbReference type="InterPro" id="IPR023393">
    <property type="entry name" value="START-like_dom_sf"/>
</dbReference>
<dbReference type="InterPro" id="IPR024949">
    <property type="entry name" value="Bet_v_I_allergen"/>
</dbReference>
<reference evidence="5 6" key="1">
    <citation type="submission" date="2024-01" db="EMBL/GenBank/DDBJ databases">
        <title>The genomes of 5 underutilized Papilionoideae crops provide insights into root nodulation and disease resistanc.</title>
        <authorList>
            <person name="Jiang F."/>
        </authorList>
    </citation>
    <scope>NUCLEOTIDE SEQUENCE [LARGE SCALE GENOMIC DNA]</scope>
    <source>
        <strain evidence="5">LVBAO_FW01</strain>
        <tissue evidence="5">Leaves</tissue>
    </source>
</reference>
<keyword evidence="6" id="KW-1185">Reference proteome</keyword>
<evidence type="ECO:0000256" key="2">
    <source>
        <dbReference type="ARBA" id="ARBA00022821"/>
    </source>
</evidence>
<feature type="domain" description="Bet v I/Major latex protein" evidence="4">
    <location>
        <begin position="1"/>
        <end position="151"/>
    </location>
</feature>
<dbReference type="Proteomes" id="UP001367508">
    <property type="component" value="Unassembled WGS sequence"/>
</dbReference>
<dbReference type="Gene3D" id="3.30.530.20">
    <property type="match status" value="1"/>
</dbReference>
<dbReference type="AlphaFoldDB" id="A0AAN9L4U4"/>
<dbReference type="GO" id="GO:0038023">
    <property type="term" value="F:signaling receptor activity"/>
    <property type="evidence" value="ECO:0007669"/>
    <property type="project" value="InterPro"/>
</dbReference>
<organism evidence="5 6">
    <name type="scientific">Canavalia gladiata</name>
    <name type="common">Sword bean</name>
    <name type="synonym">Dolichos gladiatus</name>
    <dbReference type="NCBI Taxonomy" id="3824"/>
    <lineage>
        <taxon>Eukaryota</taxon>
        <taxon>Viridiplantae</taxon>
        <taxon>Streptophyta</taxon>
        <taxon>Embryophyta</taxon>
        <taxon>Tracheophyta</taxon>
        <taxon>Spermatophyta</taxon>
        <taxon>Magnoliopsida</taxon>
        <taxon>eudicotyledons</taxon>
        <taxon>Gunneridae</taxon>
        <taxon>Pentapetalae</taxon>
        <taxon>rosids</taxon>
        <taxon>fabids</taxon>
        <taxon>Fabales</taxon>
        <taxon>Fabaceae</taxon>
        <taxon>Papilionoideae</taxon>
        <taxon>50 kb inversion clade</taxon>
        <taxon>NPAAA clade</taxon>
        <taxon>indigoferoid/millettioid clade</taxon>
        <taxon>Phaseoleae</taxon>
        <taxon>Canavalia</taxon>
    </lineage>
</organism>
<dbReference type="PANTHER" id="PTHR31213:SF87">
    <property type="entry name" value="NODULIN-13"/>
    <property type="match status" value="1"/>
</dbReference>
<dbReference type="GO" id="GO:0009738">
    <property type="term" value="P:abscisic acid-activated signaling pathway"/>
    <property type="evidence" value="ECO:0007669"/>
    <property type="project" value="InterPro"/>
</dbReference>
<dbReference type="InterPro" id="IPR050279">
    <property type="entry name" value="Plant_def-hormone_signal"/>
</dbReference>
<proteinExistence type="inferred from homology"/>
<evidence type="ECO:0000259" key="4">
    <source>
        <dbReference type="SMART" id="SM01037"/>
    </source>
</evidence>
<evidence type="ECO:0000256" key="1">
    <source>
        <dbReference type="ARBA" id="ARBA00009744"/>
    </source>
</evidence>
<dbReference type="PANTHER" id="PTHR31213">
    <property type="entry name" value="OS08G0374000 PROTEIN-RELATED"/>
    <property type="match status" value="1"/>
</dbReference>
<name>A0AAN9L4U4_CANGL</name>
<dbReference type="InterPro" id="IPR000916">
    <property type="entry name" value="Bet_v_I/MLP"/>
</dbReference>
<dbReference type="FunFam" id="3.30.530.20:FF:000007">
    <property type="entry name" value="Major pollen allergen Bet v 1-A"/>
    <property type="match status" value="1"/>
</dbReference>
<dbReference type="GO" id="GO:0004864">
    <property type="term" value="F:protein phosphatase inhibitor activity"/>
    <property type="evidence" value="ECO:0007669"/>
    <property type="project" value="InterPro"/>
</dbReference>
<keyword evidence="3" id="KW-0568">Pathogenesis-related protein</keyword>
<protein>
    <recommendedName>
        <fullName evidence="4">Bet v I/Major latex protein domain-containing protein</fullName>
    </recommendedName>
</protein>
<dbReference type="GO" id="GO:0010427">
    <property type="term" value="F:abscisic acid binding"/>
    <property type="evidence" value="ECO:0007669"/>
    <property type="project" value="InterPro"/>
</dbReference>
<evidence type="ECO:0000256" key="3">
    <source>
        <dbReference type="ARBA" id="ARBA00023265"/>
    </source>
</evidence>
<dbReference type="Pfam" id="PF00407">
    <property type="entry name" value="Bet_v_1"/>
    <property type="match status" value="1"/>
</dbReference>
<dbReference type="EMBL" id="JAYMYQ010000005">
    <property type="protein sequence ID" value="KAK7329502.1"/>
    <property type="molecule type" value="Genomic_DNA"/>
</dbReference>
<dbReference type="GO" id="GO:0005634">
    <property type="term" value="C:nucleus"/>
    <property type="evidence" value="ECO:0007669"/>
    <property type="project" value="TreeGrafter"/>
</dbReference>
<accession>A0AAN9L4U4</accession>
<keyword evidence="2" id="KW-0611">Plant defense</keyword>
<gene>
    <name evidence="5" type="ORF">VNO77_23672</name>
</gene>
<evidence type="ECO:0000313" key="6">
    <source>
        <dbReference type="Proteomes" id="UP001367508"/>
    </source>
</evidence>
<dbReference type="PRINTS" id="PR00634">
    <property type="entry name" value="BETALLERGEN"/>
</dbReference>